<dbReference type="Pfam" id="PF04273">
    <property type="entry name" value="BLH_phosphatase"/>
    <property type="match status" value="1"/>
</dbReference>
<accession>A0A6G7YPG0</accession>
<organism evidence="2 3">
    <name type="scientific">Sphingomonas piscis</name>
    <dbReference type="NCBI Taxonomy" id="2714943"/>
    <lineage>
        <taxon>Bacteria</taxon>
        <taxon>Pseudomonadati</taxon>
        <taxon>Pseudomonadota</taxon>
        <taxon>Alphaproteobacteria</taxon>
        <taxon>Sphingomonadales</taxon>
        <taxon>Sphingomonadaceae</taxon>
        <taxon>Sphingomonas</taxon>
    </lineage>
</organism>
<dbReference type="GO" id="GO:0016787">
    <property type="term" value="F:hydrolase activity"/>
    <property type="evidence" value="ECO:0007669"/>
    <property type="project" value="InterPro"/>
</dbReference>
<dbReference type="KEGG" id="spii:G7077_06625"/>
<feature type="domain" description="Beta-lactamase hydrolase-like protein phosphatase-like" evidence="1">
    <location>
        <begin position="6"/>
        <end position="107"/>
    </location>
</feature>
<name>A0A6G7YPG0_9SPHN</name>
<evidence type="ECO:0000313" key="3">
    <source>
        <dbReference type="Proteomes" id="UP000503222"/>
    </source>
</evidence>
<dbReference type="NCBIfam" id="TIGR01244">
    <property type="entry name" value="TIGR01244 family sulfur transferase"/>
    <property type="match status" value="1"/>
</dbReference>
<dbReference type="InterPro" id="IPR005939">
    <property type="entry name" value="BLH_phosphatase-like"/>
</dbReference>
<keyword evidence="3" id="KW-1185">Reference proteome</keyword>
<dbReference type="EMBL" id="CP049869">
    <property type="protein sequence ID" value="QIK78617.1"/>
    <property type="molecule type" value="Genomic_DNA"/>
</dbReference>
<reference evidence="2 3" key="1">
    <citation type="submission" date="2020-03" db="EMBL/GenBank/DDBJ databases">
        <title>Sphingomonas sp. nov., isolated from fish.</title>
        <authorList>
            <person name="Hyun D.-W."/>
            <person name="Bae J.-W."/>
        </authorList>
    </citation>
    <scope>NUCLEOTIDE SEQUENCE [LARGE SCALE GENOMIC DNA]</scope>
    <source>
        <strain evidence="2 3">HDW15B</strain>
    </source>
</reference>
<dbReference type="Gene3D" id="3.90.190.10">
    <property type="entry name" value="Protein tyrosine phosphatase superfamily"/>
    <property type="match status" value="1"/>
</dbReference>
<dbReference type="AlphaFoldDB" id="A0A6G7YPG0"/>
<dbReference type="SUPFAM" id="SSF52799">
    <property type="entry name" value="(Phosphotyrosine protein) phosphatases II"/>
    <property type="match status" value="1"/>
</dbReference>
<dbReference type="Proteomes" id="UP000503222">
    <property type="component" value="Chromosome"/>
</dbReference>
<evidence type="ECO:0000259" key="1">
    <source>
        <dbReference type="Pfam" id="PF04273"/>
    </source>
</evidence>
<proteinExistence type="predicted"/>
<protein>
    <submittedName>
        <fullName evidence="2">TIGR01244 family phosphatase</fullName>
    </submittedName>
</protein>
<dbReference type="RefSeq" id="WP_166411010.1">
    <property type="nucleotide sequence ID" value="NZ_CP049869.1"/>
</dbReference>
<gene>
    <name evidence="2" type="ORF">G7077_06625</name>
</gene>
<dbReference type="InterPro" id="IPR029021">
    <property type="entry name" value="Prot-tyrosine_phosphatase-like"/>
</dbReference>
<sequence>MHQLDDKTLVSGQILPEQVAGLKSQGITAIVNNRPDDEEPGQPAAAEIKAAAEAAGLSYCHIPIARGIGPADAEAMRDAINGAEGKVLAFCRSGARSTYAWAVAQAGEGRARDEIEAAAARAGYDLAPVAHLL</sequence>
<evidence type="ECO:0000313" key="2">
    <source>
        <dbReference type="EMBL" id="QIK78617.1"/>
    </source>
</evidence>